<dbReference type="PANTHER" id="PTHR21493:SF9">
    <property type="entry name" value="GOLGI TRANSPORT PROTEIN 1-RELATED"/>
    <property type="match status" value="1"/>
</dbReference>
<name>A0ABM0GXQ0_SACKO</name>
<protein>
    <submittedName>
        <fullName evidence="9">Vesicle transport protein GOT1B-like</fullName>
    </submittedName>
</protein>
<evidence type="ECO:0000313" key="8">
    <source>
        <dbReference type="Proteomes" id="UP000694865"/>
    </source>
</evidence>
<evidence type="ECO:0000256" key="2">
    <source>
        <dbReference type="ARBA" id="ARBA00022692"/>
    </source>
</evidence>
<feature type="transmembrane region" description="Helical" evidence="7">
    <location>
        <begin position="12"/>
        <end position="30"/>
    </location>
</feature>
<keyword evidence="4" id="KW-0333">Golgi apparatus</keyword>
<evidence type="ECO:0000256" key="3">
    <source>
        <dbReference type="ARBA" id="ARBA00022989"/>
    </source>
</evidence>
<dbReference type="Pfam" id="PF04178">
    <property type="entry name" value="Got1"/>
    <property type="match status" value="1"/>
</dbReference>
<proteinExistence type="inferred from homology"/>
<evidence type="ECO:0000313" key="9">
    <source>
        <dbReference type="RefSeq" id="XP_002739683.1"/>
    </source>
</evidence>
<dbReference type="Proteomes" id="UP000694865">
    <property type="component" value="Unplaced"/>
</dbReference>
<dbReference type="InterPro" id="IPR045176">
    <property type="entry name" value="Got1"/>
</dbReference>
<accession>A0ABM0GXQ0</accession>
<evidence type="ECO:0000256" key="5">
    <source>
        <dbReference type="ARBA" id="ARBA00023136"/>
    </source>
</evidence>
<comment type="subcellular location">
    <subcellularLocation>
        <location evidence="1">Golgi apparatus membrane</location>
        <topology evidence="1">Multi-pass membrane protein</topology>
    </subcellularLocation>
</comment>
<reference evidence="9" key="1">
    <citation type="submission" date="2025-08" db="UniProtKB">
        <authorList>
            <consortium name="RefSeq"/>
        </authorList>
    </citation>
    <scope>IDENTIFICATION</scope>
    <source>
        <tissue evidence="9">Testes</tissue>
    </source>
</reference>
<comment type="similarity">
    <text evidence="6">Belongs to the GOT1 family.</text>
</comment>
<feature type="transmembrane region" description="Helical" evidence="7">
    <location>
        <begin position="68"/>
        <end position="85"/>
    </location>
</feature>
<dbReference type="PANTHER" id="PTHR21493">
    <property type="entry name" value="CGI-141-RELATED/LIPASE CONTAINING PROTEIN"/>
    <property type="match status" value="1"/>
</dbReference>
<keyword evidence="3 7" id="KW-1133">Transmembrane helix</keyword>
<keyword evidence="5 7" id="KW-0472">Membrane</keyword>
<evidence type="ECO:0000256" key="1">
    <source>
        <dbReference type="ARBA" id="ARBA00004653"/>
    </source>
</evidence>
<gene>
    <name evidence="9" type="primary">LOC100376184</name>
</gene>
<evidence type="ECO:0000256" key="7">
    <source>
        <dbReference type="SAM" id="Phobius"/>
    </source>
</evidence>
<keyword evidence="8" id="KW-1185">Reference proteome</keyword>
<evidence type="ECO:0000256" key="4">
    <source>
        <dbReference type="ARBA" id="ARBA00023034"/>
    </source>
</evidence>
<feature type="transmembrane region" description="Helical" evidence="7">
    <location>
        <begin position="36"/>
        <end position="56"/>
    </location>
</feature>
<dbReference type="RefSeq" id="XP_002739683.1">
    <property type="nucleotide sequence ID" value="XM_002739637.2"/>
</dbReference>
<dbReference type="GeneID" id="100376184"/>
<evidence type="ECO:0000256" key="6">
    <source>
        <dbReference type="ARBA" id="ARBA00025799"/>
    </source>
</evidence>
<organism evidence="8 9">
    <name type="scientific">Saccoglossus kowalevskii</name>
    <name type="common">Acorn worm</name>
    <dbReference type="NCBI Taxonomy" id="10224"/>
    <lineage>
        <taxon>Eukaryota</taxon>
        <taxon>Metazoa</taxon>
        <taxon>Hemichordata</taxon>
        <taxon>Enteropneusta</taxon>
        <taxon>Harrimaniidae</taxon>
        <taxon>Saccoglossus</taxon>
    </lineage>
</organism>
<keyword evidence="2 7" id="KW-0812">Transmembrane</keyword>
<sequence>MFEVTDYQKIGVGLTGFGVFFLFLGVLFFFDKGLLAIGNILFLGGLGFIIGLERTFRFFFQSHKIKGSAFFFGGILIVLVGWPLVGMIIETYGFFLLFKGFFPVIINFLRRVPVLGHILSLPGINSLVSRFEESRIQV</sequence>
<dbReference type="InterPro" id="IPR007305">
    <property type="entry name" value="Vesicle_transpt_Got1/SFT2"/>
</dbReference>